<organism evidence="2">
    <name type="scientific">viral metagenome</name>
    <dbReference type="NCBI Taxonomy" id="1070528"/>
    <lineage>
        <taxon>unclassified sequences</taxon>
        <taxon>metagenomes</taxon>
        <taxon>organismal metagenomes</taxon>
    </lineage>
</organism>
<keyword evidence="1" id="KW-0472">Membrane</keyword>
<keyword evidence="1" id="KW-0812">Transmembrane</keyword>
<accession>A0A6C0B2H2</accession>
<reference evidence="2" key="1">
    <citation type="journal article" date="2020" name="Nature">
        <title>Giant virus diversity and host interactions through global metagenomics.</title>
        <authorList>
            <person name="Schulz F."/>
            <person name="Roux S."/>
            <person name="Paez-Espino D."/>
            <person name="Jungbluth S."/>
            <person name="Walsh D.A."/>
            <person name="Denef V.J."/>
            <person name="McMahon K.D."/>
            <person name="Konstantinidis K.T."/>
            <person name="Eloe-Fadrosh E.A."/>
            <person name="Kyrpides N.C."/>
            <person name="Woyke T."/>
        </authorList>
    </citation>
    <scope>NUCLEOTIDE SEQUENCE</scope>
    <source>
        <strain evidence="2">GVMAG-M-3300009187-29</strain>
    </source>
</reference>
<keyword evidence="1" id="KW-1133">Transmembrane helix</keyword>
<evidence type="ECO:0000256" key="1">
    <source>
        <dbReference type="SAM" id="Phobius"/>
    </source>
</evidence>
<sequence length="88" mass="10087">MENIFIVSFLVTIFFTAFKIFESKYLEKEEKPLKVIVRDAIIVLVCSISATFIYFNCEGYIHDFFNAVTETKVLNAANTQIFTDAPGF</sequence>
<evidence type="ECO:0000313" key="2">
    <source>
        <dbReference type="EMBL" id="QHS86240.1"/>
    </source>
</evidence>
<protein>
    <submittedName>
        <fullName evidence="2">Uncharacterized protein</fullName>
    </submittedName>
</protein>
<dbReference type="AlphaFoldDB" id="A0A6C0B2H2"/>
<proteinExistence type="predicted"/>
<name>A0A6C0B2H2_9ZZZZ</name>
<dbReference type="EMBL" id="MN739052">
    <property type="protein sequence ID" value="QHS86240.1"/>
    <property type="molecule type" value="Genomic_DNA"/>
</dbReference>
<feature type="transmembrane region" description="Helical" evidence="1">
    <location>
        <begin position="35"/>
        <end position="55"/>
    </location>
</feature>